<comment type="caution">
    <text evidence="1">The sequence shown here is derived from an EMBL/GenBank/DDBJ whole genome shotgun (WGS) entry which is preliminary data.</text>
</comment>
<gene>
    <name evidence="1" type="ORF">DFH08DRAFT_271879</name>
</gene>
<protein>
    <submittedName>
        <fullName evidence="1">Uncharacterized protein</fullName>
    </submittedName>
</protein>
<dbReference type="EMBL" id="JARIHO010000003">
    <property type="protein sequence ID" value="KAJ7364346.1"/>
    <property type="molecule type" value="Genomic_DNA"/>
</dbReference>
<organism evidence="1 2">
    <name type="scientific">Mycena albidolilacea</name>
    <dbReference type="NCBI Taxonomy" id="1033008"/>
    <lineage>
        <taxon>Eukaryota</taxon>
        <taxon>Fungi</taxon>
        <taxon>Dikarya</taxon>
        <taxon>Basidiomycota</taxon>
        <taxon>Agaricomycotina</taxon>
        <taxon>Agaricomycetes</taxon>
        <taxon>Agaricomycetidae</taxon>
        <taxon>Agaricales</taxon>
        <taxon>Marasmiineae</taxon>
        <taxon>Mycenaceae</taxon>
        <taxon>Mycena</taxon>
    </lineage>
</organism>
<evidence type="ECO:0000313" key="2">
    <source>
        <dbReference type="Proteomes" id="UP001218218"/>
    </source>
</evidence>
<proteinExistence type="predicted"/>
<reference evidence="1" key="1">
    <citation type="submission" date="2023-03" db="EMBL/GenBank/DDBJ databases">
        <title>Massive genome expansion in bonnet fungi (Mycena s.s.) driven by repeated elements and novel gene families across ecological guilds.</title>
        <authorList>
            <consortium name="Lawrence Berkeley National Laboratory"/>
            <person name="Harder C.B."/>
            <person name="Miyauchi S."/>
            <person name="Viragh M."/>
            <person name="Kuo A."/>
            <person name="Thoen E."/>
            <person name="Andreopoulos B."/>
            <person name="Lu D."/>
            <person name="Skrede I."/>
            <person name="Drula E."/>
            <person name="Henrissat B."/>
            <person name="Morin E."/>
            <person name="Kohler A."/>
            <person name="Barry K."/>
            <person name="LaButti K."/>
            <person name="Morin E."/>
            <person name="Salamov A."/>
            <person name="Lipzen A."/>
            <person name="Mereny Z."/>
            <person name="Hegedus B."/>
            <person name="Baldrian P."/>
            <person name="Stursova M."/>
            <person name="Weitz H."/>
            <person name="Taylor A."/>
            <person name="Grigoriev I.V."/>
            <person name="Nagy L.G."/>
            <person name="Martin F."/>
            <person name="Kauserud H."/>
        </authorList>
    </citation>
    <scope>NUCLEOTIDE SEQUENCE</scope>
    <source>
        <strain evidence="1">CBHHK002</strain>
    </source>
</reference>
<name>A0AAD7ANW2_9AGAR</name>
<evidence type="ECO:0000313" key="1">
    <source>
        <dbReference type="EMBL" id="KAJ7364346.1"/>
    </source>
</evidence>
<keyword evidence="2" id="KW-1185">Reference proteome</keyword>
<dbReference type="AlphaFoldDB" id="A0AAD7ANW2"/>
<sequence length="223" mass="24419">MLLILARVSPSSYPNTLSQMPAPLSFLLELASPILAKRLELCDASASLTEAAAIYEARGTLSDQHLHGAQVIIWKALISPAVRRPKPTDTFPSNPGGGRIPLLSSVVPDGLLNGGDRKLAGRLSDPHRRADPMPYGIKCRMTVSTQDQESSQVCTDKGRHVLPQISAVVGAPCSRCRRATRGNSRILTLLLRRWTRCIHCVAWRNTFLRRNGIPPLSSLAFWP</sequence>
<dbReference type="Proteomes" id="UP001218218">
    <property type="component" value="Unassembled WGS sequence"/>
</dbReference>
<accession>A0AAD7ANW2</accession>